<feature type="transmembrane region" description="Helical" evidence="1">
    <location>
        <begin position="248"/>
        <end position="266"/>
    </location>
</feature>
<evidence type="ECO:0000313" key="2">
    <source>
        <dbReference type="EMBL" id="AFM42942.1"/>
    </source>
</evidence>
<dbReference type="KEGG" id="dai:Desaci_4079"/>
<reference evidence="2 3" key="1">
    <citation type="journal article" date="2012" name="J. Bacteriol.">
        <title>Complete genome sequences of Desulfosporosinus orientis DSM765T, Desulfosporosinus youngiae DSM17734T, Desulfosporosinus meridiei DSM13257T, and Desulfosporosinus acidiphilus DSM22704T.</title>
        <authorList>
            <person name="Pester M."/>
            <person name="Brambilla E."/>
            <person name="Alazard D."/>
            <person name="Rattei T."/>
            <person name="Weinmaier T."/>
            <person name="Han J."/>
            <person name="Lucas S."/>
            <person name="Lapidus A."/>
            <person name="Cheng J.F."/>
            <person name="Goodwin L."/>
            <person name="Pitluck S."/>
            <person name="Peters L."/>
            <person name="Ovchinnikova G."/>
            <person name="Teshima H."/>
            <person name="Detter J.C."/>
            <person name="Han C.S."/>
            <person name="Tapia R."/>
            <person name="Land M.L."/>
            <person name="Hauser L."/>
            <person name="Kyrpides N.C."/>
            <person name="Ivanova N.N."/>
            <person name="Pagani I."/>
            <person name="Huntmann M."/>
            <person name="Wei C.L."/>
            <person name="Davenport K.W."/>
            <person name="Daligault H."/>
            <person name="Chain P.S."/>
            <person name="Chen A."/>
            <person name="Mavromatis K."/>
            <person name="Markowitz V."/>
            <person name="Szeto E."/>
            <person name="Mikhailova N."/>
            <person name="Pati A."/>
            <person name="Wagner M."/>
            <person name="Woyke T."/>
            <person name="Ollivier B."/>
            <person name="Klenk H.P."/>
            <person name="Spring S."/>
            <person name="Loy A."/>
        </authorList>
    </citation>
    <scope>NUCLEOTIDE SEQUENCE [LARGE SCALE GENOMIC DNA]</scope>
    <source>
        <strain evidence="3">DSM 22704 / JCM 16185 / SJ4</strain>
    </source>
</reference>
<feature type="transmembrane region" description="Helical" evidence="1">
    <location>
        <begin position="204"/>
        <end position="228"/>
    </location>
</feature>
<feature type="transmembrane region" description="Helical" evidence="1">
    <location>
        <begin position="278"/>
        <end position="302"/>
    </location>
</feature>
<dbReference type="STRING" id="646529.Desaci_4079"/>
<dbReference type="AlphaFoldDB" id="I4DAW8"/>
<dbReference type="EMBL" id="CP003639">
    <property type="protein sequence ID" value="AFM42942.1"/>
    <property type="molecule type" value="Genomic_DNA"/>
</dbReference>
<keyword evidence="1" id="KW-1133">Transmembrane helix</keyword>
<keyword evidence="1" id="KW-0472">Membrane</keyword>
<feature type="transmembrane region" description="Helical" evidence="1">
    <location>
        <begin position="123"/>
        <end position="151"/>
    </location>
</feature>
<name>I4DAW8_DESAJ</name>
<dbReference type="Proteomes" id="UP000002892">
    <property type="component" value="Chromosome"/>
</dbReference>
<organism evidence="2 3">
    <name type="scientific">Desulfosporosinus acidiphilus (strain DSM 22704 / JCM 16185 / SJ4)</name>
    <dbReference type="NCBI Taxonomy" id="646529"/>
    <lineage>
        <taxon>Bacteria</taxon>
        <taxon>Bacillati</taxon>
        <taxon>Bacillota</taxon>
        <taxon>Clostridia</taxon>
        <taxon>Eubacteriales</taxon>
        <taxon>Desulfitobacteriaceae</taxon>
        <taxon>Desulfosporosinus</taxon>
    </lineage>
</organism>
<feature type="transmembrane region" description="Helical" evidence="1">
    <location>
        <begin position="171"/>
        <end position="192"/>
    </location>
</feature>
<sequence>MSPKVKLSQTWPILLALIFSLSIERYALNTFGWQNDVSWHVVNGLWMVVHHKLQLTNTLTWTAQGMYWSDPEWLWDIIAGALYKLDGWTFVSLFGTIIFAALLALITYNFIKERKTGSWEAIILIIFATSLAPFAEMRPQLASYLFFLLALQALQTKSNKYLWFMTLALPLWSNMHGSAVLWACLLVLQLFLNFKDWRKNQYPYLIIVSICLLALRPGGIAPWFDFIFQQTYASNFNTIMEWMSPNFHMLPFLFSLLMLGIGWVVILPKATNRRDKCWLVISTVAGLVASRFLPYALLIAIVLIPKYLPLRRPVPLPFPKKVIKLVPVIWTLFLAVYLTLYAQKPFTFPPENGAALYLSEHHASHIVNRYDWGGTLEWYGLSPMADGRNIWIGFPWWKEYLDMYKGLMPVSNFLERVAPTSEWVCWSPNTPVAWQMDQLKGWHRVYSDDKAEIWERVKGLPPHS</sequence>
<proteinExistence type="predicted"/>
<dbReference type="eggNOG" id="COG1287">
    <property type="taxonomic scope" value="Bacteria"/>
</dbReference>
<evidence type="ECO:0000313" key="3">
    <source>
        <dbReference type="Proteomes" id="UP000002892"/>
    </source>
</evidence>
<keyword evidence="1" id="KW-0812">Transmembrane</keyword>
<dbReference type="HOGENOM" id="CLU_033063_0_0_9"/>
<evidence type="ECO:0008006" key="4">
    <source>
        <dbReference type="Google" id="ProtNLM"/>
    </source>
</evidence>
<feature type="transmembrane region" description="Helical" evidence="1">
    <location>
        <begin position="322"/>
        <end position="342"/>
    </location>
</feature>
<gene>
    <name evidence="2" type="ordered locus">Desaci_4079</name>
</gene>
<feature type="transmembrane region" description="Helical" evidence="1">
    <location>
        <begin position="90"/>
        <end position="111"/>
    </location>
</feature>
<protein>
    <recommendedName>
        <fullName evidence="4">Glycosyltransferase RgtA/B/C/D-like domain-containing protein</fullName>
    </recommendedName>
</protein>
<keyword evidence="3" id="KW-1185">Reference proteome</keyword>
<accession>I4DAW8</accession>
<dbReference type="OrthoDB" id="9786218at2"/>
<dbReference type="RefSeq" id="WP_014828928.1">
    <property type="nucleotide sequence ID" value="NC_018068.1"/>
</dbReference>
<evidence type="ECO:0000256" key="1">
    <source>
        <dbReference type="SAM" id="Phobius"/>
    </source>
</evidence>